<dbReference type="AlphaFoldDB" id="A0A0F8WZN7"/>
<accession>A0A0F8WZN7</accession>
<protein>
    <submittedName>
        <fullName evidence="1">Uncharacterized protein</fullName>
    </submittedName>
</protein>
<organism evidence="1">
    <name type="scientific">marine sediment metagenome</name>
    <dbReference type="NCBI Taxonomy" id="412755"/>
    <lineage>
        <taxon>unclassified sequences</taxon>
        <taxon>metagenomes</taxon>
        <taxon>ecological metagenomes</taxon>
    </lineage>
</organism>
<dbReference type="EMBL" id="LAZR01062044">
    <property type="protein sequence ID" value="KKK62332.1"/>
    <property type="molecule type" value="Genomic_DNA"/>
</dbReference>
<name>A0A0F8WZN7_9ZZZZ</name>
<feature type="non-terminal residue" evidence="1">
    <location>
        <position position="32"/>
    </location>
</feature>
<comment type="caution">
    <text evidence="1">The sequence shown here is derived from an EMBL/GenBank/DDBJ whole genome shotgun (WGS) entry which is preliminary data.</text>
</comment>
<sequence>MQKTIAGAKALGLGVLLWSCGEATDPEVLPDA</sequence>
<proteinExistence type="predicted"/>
<reference evidence="1" key="1">
    <citation type="journal article" date="2015" name="Nature">
        <title>Complex archaea that bridge the gap between prokaryotes and eukaryotes.</title>
        <authorList>
            <person name="Spang A."/>
            <person name="Saw J.H."/>
            <person name="Jorgensen S.L."/>
            <person name="Zaremba-Niedzwiedzka K."/>
            <person name="Martijn J."/>
            <person name="Lind A.E."/>
            <person name="van Eijk R."/>
            <person name="Schleper C."/>
            <person name="Guy L."/>
            <person name="Ettema T.J."/>
        </authorList>
    </citation>
    <scope>NUCLEOTIDE SEQUENCE</scope>
</reference>
<gene>
    <name evidence="1" type="ORF">LCGC14_3005420</name>
</gene>
<evidence type="ECO:0000313" key="1">
    <source>
        <dbReference type="EMBL" id="KKK62332.1"/>
    </source>
</evidence>